<evidence type="ECO:0000256" key="4">
    <source>
        <dbReference type="ARBA" id="ARBA00022960"/>
    </source>
</evidence>
<comment type="pathway">
    <text evidence="1 7">Cell wall biogenesis; peptidoglycan biosynthesis.</text>
</comment>
<evidence type="ECO:0000259" key="10">
    <source>
        <dbReference type="PROSITE" id="PS52029"/>
    </source>
</evidence>
<dbReference type="GO" id="GO:0071555">
    <property type="term" value="P:cell wall organization"/>
    <property type="evidence" value="ECO:0007669"/>
    <property type="project" value="UniProtKB-UniRule"/>
</dbReference>
<feature type="chain" id="PRO_5004740480" description="L,D-TPase catalytic domain-containing protein" evidence="9">
    <location>
        <begin position="32"/>
        <end position="560"/>
    </location>
</feature>
<dbReference type="GO" id="GO:0018104">
    <property type="term" value="P:peptidoglycan-protein cross-linking"/>
    <property type="evidence" value="ECO:0007669"/>
    <property type="project" value="TreeGrafter"/>
</dbReference>
<dbReference type="PROSITE" id="PS52029">
    <property type="entry name" value="LD_TPASE"/>
    <property type="match status" value="1"/>
</dbReference>
<dbReference type="NCBIfam" id="NF004785">
    <property type="entry name" value="PRK06132.1-2"/>
    <property type="match status" value="1"/>
</dbReference>
<dbReference type="EMBL" id="CP006912">
    <property type="protein sequence ID" value="AHB47798.1"/>
    <property type="molecule type" value="Genomic_DNA"/>
</dbReference>
<feature type="active site" description="Proton donor/acceptor" evidence="7">
    <location>
        <position position="121"/>
    </location>
</feature>
<dbReference type="CDD" id="cd16913">
    <property type="entry name" value="YkuD_like"/>
    <property type="match status" value="1"/>
</dbReference>
<keyword evidence="8" id="KW-0175">Coiled coil</keyword>
<dbReference type="STRING" id="1029756.W911_04255"/>
<keyword evidence="5 7" id="KW-0573">Peptidoglycan synthesis</keyword>
<keyword evidence="6 7" id="KW-0961">Cell wall biogenesis/degradation</keyword>
<evidence type="ECO:0000256" key="6">
    <source>
        <dbReference type="ARBA" id="ARBA00023316"/>
    </source>
</evidence>
<dbReference type="NCBIfam" id="NF009120">
    <property type="entry name" value="PRK12472.1"/>
    <property type="match status" value="1"/>
</dbReference>
<dbReference type="GO" id="GO:0005576">
    <property type="term" value="C:extracellular region"/>
    <property type="evidence" value="ECO:0007669"/>
    <property type="project" value="TreeGrafter"/>
</dbReference>
<dbReference type="AlphaFoldDB" id="V5SBB8"/>
<keyword evidence="4 7" id="KW-0133">Cell shape</keyword>
<dbReference type="KEGG" id="hni:W911_04255"/>
<dbReference type="SUPFAM" id="SSF141523">
    <property type="entry name" value="L,D-transpeptidase catalytic domain-like"/>
    <property type="match status" value="1"/>
</dbReference>
<feature type="signal peptide" evidence="9">
    <location>
        <begin position="1"/>
        <end position="31"/>
    </location>
</feature>
<dbReference type="InterPro" id="IPR005490">
    <property type="entry name" value="LD_TPept_cat_dom"/>
</dbReference>
<feature type="coiled-coil region" evidence="8">
    <location>
        <begin position="302"/>
        <end position="336"/>
    </location>
</feature>
<dbReference type="InterPro" id="IPR050979">
    <property type="entry name" value="LD-transpeptidase"/>
</dbReference>
<name>V5SBB8_9HYPH</name>
<feature type="domain" description="L,D-TPase catalytic" evidence="10">
    <location>
        <begin position="49"/>
        <end position="158"/>
    </location>
</feature>
<dbReference type="GO" id="GO:0008360">
    <property type="term" value="P:regulation of cell shape"/>
    <property type="evidence" value="ECO:0007669"/>
    <property type="project" value="UniProtKB-UniRule"/>
</dbReference>
<accession>V5SBB8</accession>
<evidence type="ECO:0000256" key="1">
    <source>
        <dbReference type="ARBA" id="ARBA00004752"/>
    </source>
</evidence>
<gene>
    <name evidence="11" type="ORF">W911_04255</name>
</gene>
<evidence type="ECO:0000256" key="7">
    <source>
        <dbReference type="PROSITE-ProRule" id="PRU01373"/>
    </source>
</evidence>
<sequence length="560" mass="61072">MREFISGIVVKASVAALVLLTAFGGSHTASAQATDSDNAEVQGLSGPAVMAIVSLVDQRIAVYDAHGGVVRARVSSGRTEYETPVGIYSVLQKNRDHVSNLYEDARMPFMQRMTWSGVALHAGALPGHPASAGCVRMPHQFASEIFEQTKLGTRIIVARRDVAPVPFSHSALPKPQLAAAEAVLTRTTFDPLADEQGKGSVFEPDLTNWPERQAVLESLRAVADEKAATAKAASAPVEELKAAVKARADAVKKAAGAKRTAERAKGRAEGRVKQAERRLAAAKQPATIKSREDALAKAQAGFDEAAAKLAEADTAVEAAEKAHAAAEQELGAAQAVYAEADAAAKEARRKTLPISVFVSLKEQRVYIRQGHEAVTDAPVTISEPETPIGTHVYTAVDFTPDGDDVRWTAVSIGPHVPGQEGYGKKKEPTPADAEHAGRALDRIAMPAEVSERVSASLWPGSSIIVSDEEQSKETGESTDFVVLISGEPQGGIVIRPRRERQPQLPEYFVDYDAYYYYDEYGRRYDRRRYDRRNDRRYGRYDRYYDERRGPPRDRSFFGLW</sequence>
<keyword evidence="9" id="KW-0732">Signal</keyword>
<dbReference type="OrthoDB" id="463216at2"/>
<dbReference type="GO" id="GO:0071972">
    <property type="term" value="F:peptidoglycan L,D-transpeptidase activity"/>
    <property type="evidence" value="ECO:0007669"/>
    <property type="project" value="TreeGrafter"/>
</dbReference>
<evidence type="ECO:0000256" key="2">
    <source>
        <dbReference type="ARBA" id="ARBA00005992"/>
    </source>
</evidence>
<dbReference type="InterPro" id="IPR038063">
    <property type="entry name" value="Transpep_catalytic_dom"/>
</dbReference>
<keyword evidence="3" id="KW-0808">Transferase</keyword>
<dbReference type="UniPathway" id="UPA00219"/>
<dbReference type="Gene3D" id="2.40.440.10">
    <property type="entry name" value="L,D-transpeptidase catalytic domain-like"/>
    <property type="match status" value="1"/>
</dbReference>
<dbReference type="PATRIC" id="fig|1029756.8.peg.890"/>
<keyword evidence="12" id="KW-1185">Reference proteome</keyword>
<reference evidence="11 12" key="1">
    <citation type="journal article" date="2014" name="Genome Announc.">
        <title>Complete Genome Sequence of Hyphomicrobium nitrativorans Strain NL23, a Denitrifying Bacterium Isolated from Biofilm of a Methanol-Fed Denitrification System Treating Seawater at the Montreal Biodome.</title>
        <authorList>
            <person name="Martineau C."/>
            <person name="Villeneuve C."/>
            <person name="Mauffrey F."/>
            <person name="Villemur R."/>
        </authorList>
    </citation>
    <scope>NUCLEOTIDE SEQUENCE [LARGE SCALE GENOMIC DNA]</scope>
    <source>
        <strain evidence="11">NL23</strain>
    </source>
</reference>
<dbReference type="GO" id="GO:0016740">
    <property type="term" value="F:transferase activity"/>
    <property type="evidence" value="ECO:0007669"/>
    <property type="project" value="UniProtKB-KW"/>
</dbReference>
<evidence type="ECO:0000313" key="11">
    <source>
        <dbReference type="EMBL" id="AHB47798.1"/>
    </source>
</evidence>
<dbReference type="PANTHER" id="PTHR30582">
    <property type="entry name" value="L,D-TRANSPEPTIDASE"/>
    <property type="match status" value="1"/>
</dbReference>
<evidence type="ECO:0000313" key="12">
    <source>
        <dbReference type="Proteomes" id="UP000018542"/>
    </source>
</evidence>
<organism evidence="11 12">
    <name type="scientific">Hyphomicrobium nitrativorans NL23</name>
    <dbReference type="NCBI Taxonomy" id="1029756"/>
    <lineage>
        <taxon>Bacteria</taxon>
        <taxon>Pseudomonadati</taxon>
        <taxon>Pseudomonadota</taxon>
        <taxon>Alphaproteobacteria</taxon>
        <taxon>Hyphomicrobiales</taxon>
        <taxon>Hyphomicrobiaceae</taxon>
        <taxon>Hyphomicrobium</taxon>
    </lineage>
</organism>
<feature type="active site" description="Nucleophile" evidence="7">
    <location>
        <position position="134"/>
    </location>
</feature>
<evidence type="ECO:0000256" key="8">
    <source>
        <dbReference type="SAM" id="Coils"/>
    </source>
</evidence>
<evidence type="ECO:0000256" key="5">
    <source>
        <dbReference type="ARBA" id="ARBA00022984"/>
    </source>
</evidence>
<comment type="similarity">
    <text evidence="2">Belongs to the YkuD family.</text>
</comment>
<evidence type="ECO:0000256" key="3">
    <source>
        <dbReference type="ARBA" id="ARBA00022679"/>
    </source>
</evidence>
<dbReference type="PANTHER" id="PTHR30582:SF2">
    <property type="entry name" value="L,D-TRANSPEPTIDASE YCIB-RELATED"/>
    <property type="match status" value="1"/>
</dbReference>
<dbReference type="RefSeq" id="WP_023786259.1">
    <property type="nucleotide sequence ID" value="NC_022997.1"/>
</dbReference>
<proteinExistence type="inferred from homology"/>
<dbReference type="HOGENOM" id="CLU_025126_0_0_5"/>
<dbReference type="Pfam" id="PF03734">
    <property type="entry name" value="YkuD"/>
    <property type="match status" value="1"/>
</dbReference>
<dbReference type="PIRSF" id="PIRSF029342">
    <property type="entry name" value="UCP029342_ErfK/YbiS/YcfS/YnhG"/>
    <property type="match status" value="1"/>
</dbReference>
<protein>
    <recommendedName>
        <fullName evidence="10">L,D-TPase catalytic domain-containing protein</fullName>
    </recommendedName>
</protein>
<evidence type="ECO:0000256" key="9">
    <source>
        <dbReference type="SAM" id="SignalP"/>
    </source>
</evidence>
<dbReference type="InterPro" id="IPR016915">
    <property type="entry name" value="UCP029342"/>
</dbReference>
<dbReference type="Proteomes" id="UP000018542">
    <property type="component" value="Chromosome"/>
</dbReference>